<keyword evidence="3 4" id="KW-0539">Nucleus</keyword>
<protein>
    <recommendedName>
        <fullName evidence="4">Proteasome subunit beta</fullName>
    </recommendedName>
</protein>
<dbReference type="GO" id="GO:0005634">
    <property type="term" value="C:nucleus"/>
    <property type="evidence" value="ECO:0007669"/>
    <property type="project" value="UniProtKB-SubCell"/>
</dbReference>
<dbReference type="InterPro" id="IPR001353">
    <property type="entry name" value="Proteasome_sua/b"/>
</dbReference>
<dbReference type="InterPro" id="IPR016295">
    <property type="entry name" value="Proteasome_beta4"/>
</dbReference>
<dbReference type="InterPro" id="IPR023333">
    <property type="entry name" value="Proteasome_suB-type"/>
</dbReference>
<dbReference type="CDD" id="cd03760">
    <property type="entry name" value="proteasome_beta_type_4"/>
    <property type="match status" value="1"/>
</dbReference>
<comment type="subcellular location">
    <subcellularLocation>
        <location evidence="4">Cytoplasm</location>
    </subcellularLocation>
    <subcellularLocation>
        <location evidence="4">Nucleus</location>
    </subcellularLocation>
</comment>
<dbReference type="PROSITE" id="PS51476">
    <property type="entry name" value="PROTEASOME_BETA_2"/>
    <property type="match status" value="1"/>
</dbReference>
<evidence type="ECO:0000256" key="3">
    <source>
        <dbReference type="ARBA" id="ARBA00023242"/>
    </source>
</evidence>
<sequence length="232" mass="26167">MAQFDIVDGPTKRTTTPYVTGTSVVAIRYKDGILLASDTLGSYGSLARYRQVSRLHALGDVLVGGSGDLSDFQNIIQDLEALRTTEYCHGDGVYLSARETWSYLSRRLYQRRNKMDPLWNQLVVAGFRDNKPFLGLVDLHGTNYEDVTIATGYGGHLARPLLRNAIDQYGPQMTKEQALQVVTDAMKVLFYRDCRTINRIQFATVTAEGVDIQPAVELETYWEFEKFVKADH</sequence>
<evidence type="ECO:0000256" key="2">
    <source>
        <dbReference type="ARBA" id="ARBA00022942"/>
    </source>
</evidence>
<dbReference type="Gene3D" id="3.60.20.10">
    <property type="entry name" value="Glutamine Phosphoribosylpyrophosphate, subunit 1, domain 1"/>
    <property type="match status" value="1"/>
</dbReference>
<dbReference type="PANTHER" id="PTHR32194:SF6">
    <property type="entry name" value="PROTEASOME SUBUNIT BETA"/>
    <property type="match status" value="1"/>
</dbReference>
<dbReference type="InterPro" id="IPR016050">
    <property type="entry name" value="Proteasome_bsu_CS"/>
</dbReference>
<keyword evidence="1 4" id="KW-0963">Cytoplasm</keyword>
<dbReference type="GO" id="GO:0019774">
    <property type="term" value="C:proteasome core complex, beta-subunit complex"/>
    <property type="evidence" value="ECO:0007669"/>
    <property type="project" value="UniProtKB-UniRule"/>
</dbReference>
<dbReference type="InterPro" id="IPR029055">
    <property type="entry name" value="Ntn_hydrolases_N"/>
</dbReference>
<dbReference type="Pfam" id="PF00227">
    <property type="entry name" value="Proteasome"/>
    <property type="match status" value="1"/>
</dbReference>
<dbReference type="SUPFAM" id="SSF56235">
    <property type="entry name" value="N-terminal nucleophile aminohydrolases (Ntn hydrolases)"/>
    <property type="match status" value="1"/>
</dbReference>
<comment type="function">
    <text evidence="4">Non-catalytic component of the proteasome.</text>
</comment>
<evidence type="ECO:0000256" key="1">
    <source>
        <dbReference type="ARBA" id="ARBA00022490"/>
    </source>
</evidence>
<dbReference type="PROSITE" id="PS00854">
    <property type="entry name" value="PROTEASOME_BETA_1"/>
    <property type="match status" value="1"/>
</dbReference>
<dbReference type="PIRSF" id="PIRSF001213">
    <property type="entry name" value="Psome_endopept_beta"/>
    <property type="match status" value="1"/>
</dbReference>
<comment type="similarity">
    <text evidence="4">Belongs to the peptidase T1B family.</text>
</comment>
<keyword evidence="2 4" id="KW-0647">Proteasome</keyword>
<name>A0A6B2LGJ7_9EUKA</name>
<dbReference type="EMBL" id="GIBP01006971">
    <property type="protein sequence ID" value="NDV35940.1"/>
    <property type="molecule type" value="Transcribed_RNA"/>
</dbReference>
<accession>A0A6B2LGJ7</accession>
<dbReference type="PANTHER" id="PTHR32194">
    <property type="entry name" value="METALLOPROTEASE TLDD"/>
    <property type="match status" value="1"/>
</dbReference>
<evidence type="ECO:0000256" key="4">
    <source>
        <dbReference type="PIRNR" id="PIRNR001213"/>
    </source>
</evidence>
<dbReference type="GO" id="GO:0010498">
    <property type="term" value="P:proteasomal protein catabolic process"/>
    <property type="evidence" value="ECO:0007669"/>
    <property type="project" value="UniProtKB-ARBA"/>
</dbReference>
<organism evidence="5">
    <name type="scientific">Arcella intermedia</name>
    <dbReference type="NCBI Taxonomy" id="1963864"/>
    <lineage>
        <taxon>Eukaryota</taxon>
        <taxon>Amoebozoa</taxon>
        <taxon>Tubulinea</taxon>
        <taxon>Elardia</taxon>
        <taxon>Arcellinida</taxon>
        <taxon>Sphaerothecina</taxon>
        <taxon>Arcellidae</taxon>
        <taxon>Arcella</taxon>
    </lineage>
</organism>
<proteinExistence type="inferred from homology"/>
<dbReference type="AlphaFoldDB" id="A0A6B2LGJ7"/>
<reference evidence="5" key="1">
    <citation type="journal article" date="2020" name="J. Eukaryot. Microbiol.">
        <title>De novo Sequencing, Assembly and Annotation of the Transcriptome for the Free-Living Testate Amoeba Arcella intermedia.</title>
        <authorList>
            <person name="Ribeiro G.M."/>
            <person name="Porfirio-Sousa A.L."/>
            <person name="Maurer-Alcala X.X."/>
            <person name="Katz L.A."/>
            <person name="Lahr D.J.G."/>
        </authorList>
    </citation>
    <scope>NUCLEOTIDE SEQUENCE</scope>
</reference>
<dbReference type="GO" id="GO:0005737">
    <property type="term" value="C:cytoplasm"/>
    <property type="evidence" value="ECO:0007669"/>
    <property type="project" value="UniProtKB-SubCell"/>
</dbReference>
<evidence type="ECO:0000313" key="5">
    <source>
        <dbReference type="EMBL" id="NDV35940.1"/>
    </source>
</evidence>